<geneLocation type="plasmid" evidence="4">
    <name>pEM01</name>
</geneLocation>
<dbReference type="Gene3D" id="3.40.50.1820">
    <property type="entry name" value="alpha/beta hydrolase"/>
    <property type="match status" value="1"/>
</dbReference>
<evidence type="ECO:0000313" key="4">
    <source>
        <dbReference type="Proteomes" id="UP000059419"/>
    </source>
</evidence>
<dbReference type="KEGG" id="ege:EM595_p0189"/>
<dbReference type="InterPro" id="IPR051411">
    <property type="entry name" value="Polyketide_trans_af380"/>
</dbReference>
<reference evidence="4" key="1">
    <citation type="submission" date="2015-11" db="EMBL/GenBank/DDBJ databases">
        <authorList>
            <person name="Blom J."/>
        </authorList>
    </citation>
    <scope>NUCLEOTIDE SEQUENCE [LARGE SCALE GENOMIC DNA]</scope>
    <source>
        <plasmid evidence="4">pEM01</plasmid>
    </source>
</reference>
<feature type="chain" id="PRO_5006858175" evidence="1">
    <location>
        <begin position="33"/>
        <end position="354"/>
    </location>
</feature>
<evidence type="ECO:0000259" key="2">
    <source>
        <dbReference type="Pfam" id="PF12146"/>
    </source>
</evidence>
<feature type="domain" description="Serine aminopeptidase S33" evidence="2">
    <location>
        <begin position="81"/>
        <end position="332"/>
    </location>
</feature>
<gene>
    <name evidence="3" type="ORF">EM595_p0189</name>
</gene>
<dbReference type="InterPro" id="IPR022742">
    <property type="entry name" value="Hydrolase_4"/>
</dbReference>
<evidence type="ECO:0000313" key="3">
    <source>
        <dbReference type="EMBL" id="CUU25889.1"/>
    </source>
</evidence>
<dbReference type="PANTHER" id="PTHR47751:SF1">
    <property type="entry name" value="SUPERFAMILY HYDROLASE, PUTATIVE (AFU_ORTHOLOGUE AFUA_2G16580)-RELATED"/>
    <property type="match status" value="1"/>
</dbReference>
<dbReference type="Proteomes" id="UP000059419">
    <property type="component" value="Plasmid pEM01"/>
</dbReference>
<keyword evidence="1" id="KW-0732">Signal</keyword>
<dbReference type="InterPro" id="IPR006311">
    <property type="entry name" value="TAT_signal"/>
</dbReference>
<protein>
    <submittedName>
        <fullName evidence="3">DeoR family transcriptional regulator</fullName>
    </submittedName>
</protein>
<dbReference type="RefSeq" id="WP_231938748.1">
    <property type="nucleotide sequence ID" value="NZ_LN907828.1"/>
</dbReference>
<dbReference type="EMBL" id="LN907828">
    <property type="protein sequence ID" value="CUU25889.1"/>
    <property type="molecule type" value="Genomic_DNA"/>
</dbReference>
<organism evidence="3 4">
    <name type="scientific">Duffyella gerundensis</name>
    <dbReference type="NCBI Taxonomy" id="1619313"/>
    <lineage>
        <taxon>Bacteria</taxon>
        <taxon>Pseudomonadati</taxon>
        <taxon>Pseudomonadota</taxon>
        <taxon>Gammaproteobacteria</taxon>
        <taxon>Enterobacterales</taxon>
        <taxon>Erwiniaceae</taxon>
        <taxon>Duffyella</taxon>
    </lineage>
</organism>
<keyword evidence="4" id="KW-1185">Reference proteome</keyword>
<dbReference type="PROSITE" id="PS51318">
    <property type="entry name" value="TAT"/>
    <property type="match status" value="1"/>
</dbReference>
<dbReference type="Gene3D" id="1.10.10.800">
    <property type="match status" value="1"/>
</dbReference>
<name>A0A0U5GSM7_9GAMM</name>
<proteinExistence type="predicted"/>
<feature type="signal peptide" evidence="1">
    <location>
        <begin position="1"/>
        <end position="32"/>
    </location>
</feature>
<evidence type="ECO:0000256" key="1">
    <source>
        <dbReference type="SAM" id="SignalP"/>
    </source>
</evidence>
<dbReference type="PATRIC" id="fig|1619313.3.peg.3791"/>
<dbReference type="InterPro" id="IPR029058">
    <property type="entry name" value="AB_hydrolase_fold"/>
</dbReference>
<dbReference type="SUPFAM" id="SSF53474">
    <property type="entry name" value="alpha/beta-Hydrolases"/>
    <property type="match status" value="1"/>
</dbReference>
<accession>A0A0U5GSM7</accession>
<sequence length="354" mass="37225">MTTLTGGLSRRQLLLAGSFASAGLLMATRATAALPPAPQAAGKIVRVGDVTIQGITFKNHDILMSGNLYLPRGFSKSRQYAAIVVVHPGGGVKEQTAGLYVLKLAAEGFITLAFDASHQGASGGMPRFVDDPMKRVGDVYSAVDYLSALPYVDSGRMGALGVCAGSGITVKAAMTERRIKALATVSAVDVGAATRKGWEGTTPQSELIPVLEAVAKQRDIEAAGGAPVWVNYVPALSDRSAPFDLQQAADYYLTARGRHPASTNQMLMTSISTLASFTGFEGADTFLTQPLLIIAGSKAGSLWHSQQLNDSAASRDKTLVIMPDATHMDLYDGEGATRAADTLAPFFHTHLMHG</sequence>
<dbReference type="AlphaFoldDB" id="A0A0U5GSM7"/>
<dbReference type="Pfam" id="PF12146">
    <property type="entry name" value="Hydrolase_4"/>
    <property type="match status" value="1"/>
</dbReference>
<dbReference type="PANTHER" id="PTHR47751">
    <property type="entry name" value="SUPERFAMILY HYDROLASE, PUTATIVE (AFU_ORTHOLOGUE AFUA_2G16580)-RELATED"/>
    <property type="match status" value="1"/>
</dbReference>